<dbReference type="AlphaFoldDB" id="A0A852WK85"/>
<evidence type="ECO:0000313" key="2">
    <source>
        <dbReference type="EMBL" id="NYG05906.1"/>
    </source>
</evidence>
<protein>
    <submittedName>
        <fullName evidence="2">Uncharacterized protein</fullName>
    </submittedName>
</protein>
<gene>
    <name evidence="2" type="ORF">BJ986_000393</name>
</gene>
<dbReference type="Proteomes" id="UP000573599">
    <property type="component" value="Unassembled WGS sequence"/>
</dbReference>
<keyword evidence="3" id="KW-1185">Reference proteome</keyword>
<evidence type="ECO:0000313" key="3">
    <source>
        <dbReference type="Proteomes" id="UP000573599"/>
    </source>
</evidence>
<reference evidence="2 3" key="1">
    <citation type="submission" date="2020-07" db="EMBL/GenBank/DDBJ databases">
        <title>Sequencing the genomes of 1000 actinobacteria strains.</title>
        <authorList>
            <person name="Klenk H.-P."/>
        </authorList>
    </citation>
    <scope>NUCLEOTIDE SEQUENCE [LARGE SCALE GENOMIC DNA]</scope>
    <source>
        <strain evidence="2 3">DSM 23987</strain>
    </source>
</reference>
<feature type="compositionally biased region" description="Basic residues" evidence="1">
    <location>
        <begin position="1"/>
        <end position="13"/>
    </location>
</feature>
<dbReference type="RefSeq" id="WP_179420469.1">
    <property type="nucleotide sequence ID" value="NZ_JACCAB010000001.1"/>
</dbReference>
<sequence length="61" mass="7013">MGKRRKPTPRRSPKHELPDFTHLPERVAPQDMRTTLDLDPGPDPRGGRDTDTEFMLRNAGF</sequence>
<organism evidence="2 3">
    <name type="scientific">Pedococcus badiiscoriae</name>
    <dbReference type="NCBI Taxonomy" id="642776"/>
    <lineage>
        <taxon>Bacteria</taxon>
        <taxon>Bacillati</taxon>
        <taxon>Actinomycetota</taxon>
        <taxon>Actinomycetes</taxon>
        <taxon>Micrococcales</taxon>
        <taxon>Intrasporangiaceae</taxon>
        <taxon>Pedococcus</taxon>
    </lineage>
</organism>
<name>A0A852WK85_9MICO</name>
<dbReference type="EMBL" id="JACCAB010000001">
    <property type="protein sequence ID" value="NYG05906.1"/>
    <property type="molecule type" value="Genomic_DNA"/>
</dbReference>
<comment type="caution">
    <text evidence="2">The sequence shown here is derived from an EMBL/GenBank/DDBJ whole genome shotgun (WGS) entry which is preliminary data.</text>
</comment>
<evidence type="ECO:0000256" key="1">
    <source>
        <dbReference type="SAM" id="MobiDB-lite"/>
    </source>
</evidence>
<feature type="region of interest" description="Disordered" evidence="1">
    <location>
        <begin position="1"/>
        <end position="61"/>
    </location>
</feature>
<feature type="compositionally biased region" description="Basic and acidic residues" evidence="1">
    <location>
        <begin position="14"/>
        <end position="25"/>
    </location>
</feature>
<accession>A0A852WK85</accession>
<proteinExistence type="predicted"/>